<dbReference type="Gene3D" id="3.10.450.240">
    <property type="match status" value="1"/>
</dbReference>
<dbReference type="InterPro" id="IPR001950">
    <property type="entry name" value="SUI1"/>
</dbReference>
<proteinExistence type="inferred from homology"/>
<comment type="caution">
    <text evidence="5">The sequence shown here is derived from an EMBL/GenBank/DDBJ whole genome shotgun (WGS) entry which is preliminary data.</text>
</comment>
<sequence>MAAIFTRNNNVACSDPFAEADEDTGEVNKQSQNYIHIRIQQRNGRKTLTTVQGLPSRFDQKKILKVIKKKFACNGTIVTDSEMGEVIQLQGDQRKDVQEFLTDKKEGLDLDAKTIKASQFSAGRVSQVKGVFSAITPKDKPQRSIKAVAQQQTVSGGLPNDIGLLEDTFIKPTGYNKPSILSDTRNRLKLEWHWLKKRGKDLFSLWVYKFYIRKTKPRPRLEKLSTLARLATAMHKDMYTAFAASDVETLRRICAEGLLGSLRTRISHRAPNERFDWTLHRMIGKPRVVSNRAAMLPFGKESALRQVVVKIRSRQSLGRKVVQPGAKGKNVPSAPARNTSRTAKSSDREGSSQLSSTSQEDLVISSHPGEEKEVTEYVVIQRRMWNGKEEPWVLWGLTEETPLEAVVPSKAS</sequence>
<dbReference type="InterPro" id="IPR005874">
    <property type="entry name" value="SUI1_euk"/>
</dbReference>
<keyword evidence="2" id="KW-0648">Protein biosynthesis</keyword>
<dbReference type="Gene3D" id="3.30.780.10">
    <property type="entry name" value="SUI1-like domain"/>
    <property type="match status" value="1"/>
</dbReference>
<evidence type="ECO:0000256" key="1">
    <source>
        <dbReference type="ARBA" id="ARBA00005422"/>
    </source>
</evidence>
<evidence type="ECO:0000313" key="5">
    <source>
        <dbReference type="EMBL" id="KAJ9665858.1"/>
    </source>
</evidence>
<organism evidence="5 6">
    <name type="scientific">Coniosporium apollinis</name>
    <dbReference type="NCBI Taxonomy" id="61459"/>
    <lineage>
        <taxon>Eukaryota</taxon>
        <taxon>Fungi</taxon>
        <taxon>Dikarya</taxon>
        <taxon>Ascomycota</taxon>
        <taxon>Pezizomycotina</taxon>
        <taxon>Dothideomycetes</taxon>
        <taxon>Dothideomycetes incertae sedis</taxon>
        <taxon>Coniosporium</taxon>
    </lineage>
</organism>
<dbReference type="SUPFAM" id="SSF55159">
    <property type="entry name" value="eIF1-like"/>
    <property type="match status" value="1"/>
</dbReference>
<dbReference type="Pfam" id="PF01253">
    <property type="entry name" value="SUI1"/>
    <property type="match status" value="1"/>
</dbReference>
<comment type="similarity">
    <text evidence="1">Belongs to the SUI1 family.</text>
</comment>
<dbReference type="PROSITE" id="PS50296">
    <property type="entry name" value="SUI1"/>
    <property type="match status" value="1"/>
</dbReference>
<feature type="compositionally biased region" description="Polar residues" evidence="3">
    <location>
        <begin position="351"/>
        <end position="360"/>
    </location>
</feature>
<feature type="region of interest" description="Disordered" evidence="3">
    <location>
        <begin position="319"/>
        <end position="371"/>
    </location>
</feature>
<gene>
    <name evidence="5" type="ORF">H2201_003982</name>
</gene>
<evidence type="ECO:0000259" key="4">
    <source>
        <dbReference type="PROSITE" id="PS50296"/>
    </source>
</evidence>
<dbReference type="Proteomes" id="UP001172684">
    <property type="component" value="Unassembled WGS sequence"/>
</dbReference>
<protein>
    <recommendedName>
        <fullName evidence="4">SUI1 domain-containing protein</fullName>
    </recommendedName>
</protein>
<name>A0ABQ9NZ35_9PEZI</name>
<dbReference type="InterPro" id="IPR024621">
    <property type="entry name" value="Mba1"/>
</dbReference>
<dbReference type="InterPro" id="IPR036877">
    <property type="entry name" value="SUI1_dom_sf"/>
</dbReference>
<feature type="domain" description="SUI1" evidence="4">
    <location>
        <begin position="35"/>
        <end position="105"/>
    </location>
</feature>
<dbReference type="CDD" id="cd11566">
    <property type="entry name" value="eIF1_SUI1"/>
    <property type="match status" value="1"/>
</dbReference>
<evidence type="ECO:0000313" key="6">
    <source>
        <dbReference type="Proteomes" id="UP001172684"/>
    </source>
</evidence>
<keyword evidence="6" id="KW-1185">Reference proteome</keyword>
<dbReference type="PANTHER" id="PTHR10388">
    <property type="entry name" value="EUKARYOTIC TRANSLATION INITIATION FACTOR SUI1"/>
    <property type="match status" value="1"/>
</dbReference>
<dbReference type="EMBL" id="JAPDRL010000024">
    <property type="protein sequence ID" value="KAJ9665858.1"/>
    <property type="molecule type" value="Genomic_DNA"/>
</dbReference>
<dbReference type="Pfam" id="PF07961">
    <property type="entry name" value="MBA1"/>
    <property type="match status" value="1"/>
</dbReference>
<evidence type="ECO:0000256" key="3">
    <source>
        <dbReference type="SAM" id="MobiDB-lite"/>
    </source>
</evidence>
<reference evidence="5" key="1">
    <citation type="submission" date="2022-10" db="EMBL/GenBank/DDBJ databases">
        <title>Culturing micro-colonial fungi from biological soil crusts in the Mojave desert and describing Neophaeococcomyces mojavensis, and introducing the new genera and species Taxawa tesnikishii.</title>
        <authorList>
            <person name="Kurbessoian T."/>
            <person name="Stajich J.E."/>
        </authorList>
    </citation>
    <scope>NUCLEOTIDE SEQUENCE</scope>
    <source>
        <strain evidence="5">TK_1</strain>
    </source>
</reference>
<evidence type="ECO:0000256" key="2">
    <source>
        <dbReference type="ARBA" id="ARBA00022917"/>
    </source>
</evidence>
<accession>A0ABQ9NZ35</accession>